<dbReference type="RefSeq" id="WP_081421519.1">
    <property type="nucleotide sequence ID" value="NZ_CP013118.1"/>
</dbReference>
<dbReference type="InterPro" id="IPR027417">
    <property type="entry name" value="P-loop_NTPase"/>
</dbReference>
<proteinExistence type="inferred from homology"/>
<dbReference type="STRING" id="1307839.L21SP5_02392"/>
<dbReference type="GO" id="GO:0005737">
    <property type="term" value="C:cytoplasm"/>
    <property type="evidence" value="ECO:0007669"/>
    <property type="project" value="TreeGrafter"/>
</dbReference>
<keyword evidence="5 6" id="KW-0067">ATP-binding</keyword>
<evidence type="ECO:0000256" key="7">
    <source>
        <dbReference type="RuleBase" id="RU004347"/>
    </source>
</evidence>
<dbReference type="NCBIfam" id="NF004041">
    <property type="entry name" value="PRK05541.1"/>
    <property type="match status" value="1"/>
</dbReference>
<evidence type="ECO:0000256" key="1">
    <source>
        <dbReference type="ARBA" id="ARBA00001823"/>
    </source>
</evidence>
<evidence type="ECO:0000256" key="3">
    <source>
        <dbReference type="ARBA" id="ARBA00022679"/>
    </source>
</evidence>
<keyword evidence="12" id="KW-1185">Reference proteome</keyword>
<dbReference type="GO" id="GO:0005524">
    <property type="term" value="F:ATP binding"/>
    <property type="evidence" value="ECO:0007669"/>
    <property type="project" value="UniProtKB-UniRule"/>
</dbReference>
<reference evidence="11 12" key="1">
    <citation type="submission" date="2015-11" db="EMBL/GenBank/DDBJ databases">
        <title>Description and complete genome sequence of a novel strain predominating in hypersaline microbial mats and representing a new family of the Bacteriodetes phylum.</title>
        <authorList>
            <person name="Spring S."/>
            <person name="Bunk B."/>
            <person name="Sproer C."/>
            <person name="Klenk H.-P."/>
        </authorList>
    </citation>
    <scope>NUCLEOTIDE SEQUENCE [LARGE SCALE GENOMIC DNA]</scope>
    <source>
        <strain evidence="11 12">L21-Spi-D4</strain>
    </source>
</reference>
<feature type="binding site" evidence="6">
    <location>
        <begin position="79"/>
        <end position="86"/>
    </location>
    <ligand>
        <name>ATP</name>
        <dbReference type="ChEBI" id="CHEBI:30616"/>
    </ligand>
</feature>
<keyword evidence="4 6" id="KW-0547">Nucleotide-binding</keyword>
<dbReference type="OrthoDB" id="9804504at2"/>
<dbReference type="InterPro" id="IPR050512">
    <property type="entry name" value="Sulf_AdTrans/APS_kinase"/>
</dbReference>
<evidence type="ECO:0000313" key="11">
    <source>
        <dbReference type="EMBL" id="ALO16021.1"/>
    </source>
</evidence>
<keyword evidence="8" id="KW-0472">Membrane</keyword>
<dbReference type="Pfam" id="PF01583">
    <property type="entry name" value="APS_kinase"/>
    <property type="match status" value="1"/>
</dbReference>
<dbReference type="InterPro" id="IPR059117">
    <property type="entry name" value="APS_kinase_dom"/>
</dbReference>
<keyword evidence="6 7" id="KW-0418">Kinase</keyword>
<dbReference type="NCBIfam" id="NF003013">
    <property type="entry name" value="PRK03846.1"/>
    <property type="match status" value="1"/>
</dbReference>
<dbReference type="CDD" id="cd02027">
    <property type="entry name" value="APSK"/>
    <property type="match status" value="1"/>
</dbReference>
<dbReference type="GO" id="GO:0004781">
    <property type="term" value="F:sulfate adenylyltransferase (ATP) activity"/>
    <property type="evidence" value="ECO:0007669"/>
    <property type="project" value="TreeGrafter"/>
</dbReference>
<dbReference type="NCBIfam" id="TIGR00455">
    <property type="entry name" value="apsK"/>
    <property type="match status" value="1"/>
</dbReference>
<dbReference type="InterPro" id="IPR002891">
    <property type="entry name" value="APS"/>
</dbReference>
<dbReference type="GO" id="GO:0019379">
    <property type="term" value="P:sulfate assimilation, phosphoadenylyl sulfate reduction by phosphoadenylyl-sulfate reductase (thioredoxin)"/>
    <property type="evidence" value="ECO:0007669"/>
    <property type="project" value="TreeGrafter"/>
</dbReference>
<evidence type="ECO:0000256" key="4">
    <source>
        <dbReference type="ARBA" id="ARBA00022741"/>
    </source>
</evidence>
<dbReference type="InterPro" id="IPR018638">
    <property type="entry name" value="DUF2061_membrane"/>
</dbReference>
<dbReference type="KEGG" id="blq:L21SP5_02392"/>
<dbReference type="GO" id="GO:0010134">
    <property type="term" value="P:sulfate assimilation via adenylyl sulfate reduction"/>
    <property type="evidence" value="ECO:0007669"/>
    <property type="project" value="TreeGrafter"/>
</dbReference>
<keyword evidence="6" id="KW-0597">Phosphoprotein</keyword>
<feature type="domain" description="APS kinase" evidence="9">
    <location>
        <begin position="72"/>
        <end position="218"/>
    </location>
</feature>
<protein>
    <recommendedName>
        <fullName evidence="2 6">Adenylyl-sulfate kinase</fullName>
        <ecNumber evidence="2 6">2.7.1.25</ecNumber>
    </recommendedName>
    <alternativeName>
        <fullName evidence="6">APS kinase</fullName>
    </alternativeName>
    <alternativeName>
        <fullName evidence="6">ATP adenosine-5'-phosphosulfate 3'-phosphotransferase</fullName>
    </alternativeName>
    <alternativeName>
        <fullName evidence="6">Adenosine-5'-phosphosulfate kinase</fullName>
    </alternativeName>
</protein>
<dbReference type="Proteomes" id="UP000064893">
    <property type="component" value="Chromosome"/>
</dbReference>
<name>A0A0S2I1J5_9BACT</name>
<comment type="similarity">
    <text evidence="6 7">Belongs to the APS kinase family.</text>
</comment>
<keyword evidence="8" id="KW-1133">Transmembrane helix</keyword>
<accession>A0A0S2I1J5</accession>
<dbReference type="PANTHER" id="PTHR42700:SF1">
    <property type="entry name" value="SULFATE ADENYLYLTRANSFERASE"/>
    <property type="match status" value="1"/>
</dbReference>
<feature type="transmembrane region" description="Helical" evidence="8">
    <location>
        <begin position="37"/>
        <end position="55"/>
    </location>
</feature>
<comment type="function">
    <text evidence="6 7">Catalyzes the synthesis of activated sulfate.</text>
</comment>
<organism evidence="11 12">
    <name type="scientific">Salinivirga cyanobacteriivorans</name>
    <dbReference type="NCBI Taxonomy" id="1307839"/>
    <lineage>
        <taxon>Bacteria</taxon>
        <taxon>Pseudomonadati</taxon>
        <taxon>Bacteroidota</taxon>
        <taxon>Bacteroidia</taxon>
        <taxon>Bacteroidales</taxon>
        <taxon>Salinivirgaceae</taxon>
        <taxon>Salinivirga</taxon>
    </lineage>
</organism>
<dbReference type="SUPFAM" id="SSF52540">
    <property type="entry name" value="P-loop containing nucleoside triphosphate hydrolases"/>
    <property type="match status" value="1"/>
</dbReference>
<comment type="catalytic activity">
    <reaction evidence="1 6 7">
        <text>adenosine 5'-phosphosulfate + ATP = 3'-phosphoadenylyl sulfate + ADP + H(+)</text>
        <dbReference type="Rhea" id="RHEA:24152"/>
        <dbReference type="ChEBI" id="CHEBI:15378"/>
        <dbReference type="ChEBI" id="CHEBI:30616"/>
        <dbReference type="ChEBI" id="CHEBI:58243"/>
        <dbReference type="ChEBI" id="CHEBI:58339"/>
        <dbReference type="ChEBI" id="CHEBI:456216"/>
        <dbReference type="EC" id="2.7.1.25"/>
    </reaction>
</comment>
<feature type="active site" description="Phosphoserine intermediate" evidence="6">
    <location>
        <position position="152"/>
    </location>
</feature>
<evidence type="ECO:0000256" key="6">
    <source>
        <dbReference type="HAMAP-Rule" id="MF_00065"/>
    </source>
</evidence>
<dbReference type="EC" id="2.7.1.25" evidence="2 6"/>
<sequence length="238" mass="27651">MIRESRTRSVVKALSWRIVATLTTAALVYIFTKRWDFAAYVGGFEATLKLMFFYAHERIWNKLNYGRKEYTPKVIWFTGLSGSGKSTLAEALYKKMKSQNFKVEQLDGDIIRNIFPKTGFSKEERNRHVRRVGFLASKLEENGVTVIASFISPYRESRDFIRSQCQNFVEVYVSTPLEVCEERDVKGLYKKARKGEITQFTGIDDPYEAPENPEIEIDTSQHTIDDSVEMIMKRIRKI</sequence>
<evidence type="ECO:0000259" key="10">
    <source>
        <dbReference type="Pfam" id="PF09834"/>
    </source>
</evidence>
<evidence type="ECO:0000256" key="5">
    <source>
        <dbReference type="ARBA" id="ARBA00022840"/>
    </source>
</evidence>
<dbReference type="EMBL" id="CP013118">
    <property type="protein sequence ID" value="ALO16021.1"/>
    <property type="molecule type" value="Genomic_DNA"/>
</dbReference>
<evidence type="ECO:0000313" key="12">
    <source>
        <dbReference type="Proteomes" id="UP000064893"/>
    </source>
</evidence>
<keyword evidence="3 6" id="KW-0808">Transferase</keyword>
<dbReference type="GO" id="GO:0070814">
    <property type="term" value="P:hydrogen sulfide biosynthetic process"/>
    <property type="evidence" value="ECO:0007669"/>
    <property type="project" value="UniProtKB-UniRule"/>
</dbReference>
<dbReference type="Pfam" id="PF09834">
    <property type="entry name" value="DUF2061"/>
    <property type="match status" value="1"/>
</dbReference>
<dbReference type="GO" id="GO:0004020">
    <property type="term" value="F:adenylylsulfate kinase activity"/>
    <property type="evidence" value="ECO:0007669"/>
    <property type="project" value="UniProtKB-UniRule"/>
</dbReference>
<evidence type="ECO:0000256" key="2">
    <source>
        <dbReference type="ARBA" id="ARBA00012121"/>
    </source>
</evidence>
<dbReference type="Gene3D" id="3.40.50.300">
    <property type="entry name" value="P-loop containing nucleotide triphosphate hydrolases"/>
    <property type="match status" value="1"/>
</dbReference>
<gene>
    <name evidence="6 11" type="primary">cysC</name>
    <name evidence="11" type="ORF">L21SP5_02392</name>
</gene>
<evidence type="ECO:0000259" key="9">
    <source>
        <dbReference type="Pfam" id="PF01583"/>
    </source>
</evidence>
<dbReference type="AlphaFoldDB" id="A0A0S2I1J5"/>
<keyword evidence="8" id="KW-0812">Transmembrane</keyword>
<dbReference type="HAMAP" id="MF_00065">
    <property type="entry name" value="Adenylyl_sulf_kinase"/>
    <property type="match status" value="1"/>
</dbReference>
<feature type="transmembrane region" description="Helical" evidence="8">
    <location>
        <begin position="14"/>
        <end position="31"/>
    </location>
</feature>
<comment type="pathway">
    <text evidence="6 7">Sulfur metabolism; hydrogen sulfide biosynthesis; sulfite from sulfate: step 2/3.</text>
</comment>
<dbReference type="PANTHER" id="PTHR42700">
    <property type="entry name" value="SULFATE ADENYLYLTRANSFERASE"/>
    <property type="match status" value="1"/>
</dbReference>
<dbReference type="PATRIC" id="fig|1307839.3.peg.2512"/>
<evidence type="ECO:0000256" key="8">
    <source>
        <dbReference type="SAM" id="Phobius"/>
    </source>
</evidence>
<feature type="domain" description="DUF2061" evidence="10">
    <location>
        <begin position="10"/>
        <end position="61"/>
    </location>
</feature>
<dbReference type="UniPathway" id="UPA00140">
    <property type="reaction ID" value="UER00205"/>
</dbReference>